<dbReference type="AlphaFoldDB" id="A0A0P7BW17"/>
<reference evidence="1 2" key="1">
    <citation type="submission" date="2015-09" db="EMBL/GenBank/DDBJ databases">
        <title>Draft genome of a European isolate of the apple canker pathogen Neonectria ditissima.</title>
        <authorList>
            <person name="Gomez-Cortecero A."/>
            <person name="Harrison R.J."/>
            <person name="Armitage A.D."/>
        </authorList>
    </citation>
    <scope>NUCLEOTIDE SEQUENCE [LARGE SCALE GENOMIC DNA]</scope>
    <source>
        <strain evidence="1 2">R09/05</strain>
    </source>
</reference>
<name>A0A0P7BW17_9HYPO</name>
<evidence type="ECO:0000313" key="1">
    <source>
        <dbReference type="EMBL" id="KPM44106.1"/>
    </source>
</evidence>
<comment type="caution">
    <text evidence="1">The sequence shown here is derived from an EMBL/GenBank/DDBJ whole genome shotgun (WGS) entry which is preliminary data.</text>
</comment>
<dbReference type="EMBL" id="LKCW01000023">
    <property type="protein sequence ID" value="KPM44106.1"/>
    <property type="molecule type" value="Genomic_DNA"/>
</dbReference>
<organism evidence="1 2">
    <name type="scientific">Neonectria ditissima</name>
    <dbReference type="NCBI Taxonomy" id="78410"/>
    <lineage>
        <taxon>Eukaryota</taxon>
        <taxon>Fungi</taxon>
        <taxon>Dikarya</taxon>
        <taxon>Ascomycota</taxon>
        <taxon>Pezizomycotina</taxon>
        <taxon>Sordariomycetes</taxon>
        <taxon>Hypocreomycetidae</taxon>
        <taxon>Hypocreales</taxon>
        <taxon>Nectriaceae</taxon>
        <taxon>Neonectria</taxon>
    </lineage>
</organism>
<proteinExistence type="predicted"/>
<dbReference type="OrthoDB" id="5085208at2759"/>
<dbReference type="Proteomes" id="UP000050424">
    <property type="component" value="Unassembled WGS sequence"/>
</dbReference>
<gene>
    <name evidence="1" type="ORF">AK830_g2481</name>
</gene>
<evidence type="ECO:0000313" key="2">
    <source>
        <dbReference type="Proteomes" id="UP000050424"/>
    </source>
</evidence>
<keyword evidence="2" id="KW-1185">Reference proteome</keyword>
<accession>A0A0P7BW17</accession>
<sequence length="232" mass="25919">MIKDYETPVHVSESFTQRIIPSFPSRDQPLVLKGIVIETPKVNAGCREAKALLSKEEETRTMNLAKRQRTDELARMSSERLDTAWGGKDWLPQDVGDAYVSMGPTGDVPQMVVDQLSRITTILGPRGQQFLHCLWKPGGLIREMAKAGKRAPYFSGDRATEALKQVKQTWGQSSRENTEVADGEVACNQRLENQAMFFPSANHDTSAKDATPDADDPPQEEVTLELLWINTF</sequence>
<protein>
    <submittedName>
        <fullName evidence="1">Uncharacterized protein</fullName>
    </submittedName>
</protein>